<dbReference type="EMBL" id="QLTA01000014">
    <property type="protein sequence ID" value="RAR83554.1"/>
    <property type="molecule type" value="Genomic_DNA"/>
</dbReference>
<protein>
    <submittedName>
        <fullName evidence="1">Uncharacterized protein</fullName>
    </submittedName>
</protein>
<evidence type="ECO:0000313" key="2">
    <source>
        <dbReference type="Proteomes" id="UP000248856"/>
    </source>
</evidence>
<gene>
    <name evidence="1" type="ORF">AX018_101463</name>
</gene>
<accession>A0A328ZD27</accession>
<name>A0A328ZD27_9BURK</name>
<dbReference type="OrthoDB" id="6195523at2"/>
<evidence type="ECO:0000313" key="1">
    <source>
        <dbReference type="EMBL" id="RAR83554.1"/>
    </source>
</evidence>
<organism evidence="1 2">
    <name type="scientific">Paracidovorax anthurii</name>
    <dbReference type="NCBI Taxonomy" id="78229"/>
    <lineage>
        <taxon>Bacteria</taxon>
        <taxon>Pseudomonadati</taxon>
        <taxon>Pseudomonadota</taxon>
        <taxon>Betaproteobacteria</taxon>
        <taxon>Burkholderiales</taxon>
        <taxon>Comamonadaceae</taxon>
        <taxon>Paracidovorax</taxon>
    </lineage>
</organism>
<keyword evidence="2" id="KW-1185">Reference proteome</keyword>
<dbReference type="Proteomes" id="UP000248856">
    <property type="component" value="Unassembled WGS sequence"/>
</dbReference>
<sequence length="176" mass="19333">MAVMADDDIAARMIEALQDAPSLQLYQMRALIDGLLADPKRTMAARASLHLGQAVQFIDHRTGQVRHGKLIARHDAQATVLEEAVRRTWKIPYVAIEGTSAAPGAQPQPYEPPPEPAVPQGPGTFHVGDKVTFDDAKGIAQVGLVTRINRRTATLEAMDGRTWRVDFQLLRHVVEV</sequence>
<proteinExistence type="predicted"/>
<dbReference type="AlphaFoldDB" id="A0A328ZD27"/>
<dbReference type="RefSeq" id="WP_146749275.1">
    <property type="nucleotide sequence ID" value="NZ_CBCSGC010000001.1"/>
</dbReference>
<comment type="caution">
    <text evidence="1">The sequence shown here is derived from an EMBL/GenBank/DDBJ whole genome shotgun (WGS) entry which is preliminary data.</text>
</comment>
<reference evidence="1 2" key="1">
    <citation type="submission" date="2018-06" db="EMBL/GenBank/DDBJ databases">
        <title>Genomic Encyclopedia of Archaeal and Bacterial Type Strains, Phase II (KMG-II): from individual species to whole genera.</title>
        <authorList>
            <person name="Goeker M."/>
        </authorList>
    </citation>
    <scope>NUCLEOTIDE SEQUENCE [LARGE SCALE GENOMIC DNA]</scope>
    <source>
        <strain evidence="1 2">CFPB 3232</strain>
    </source>
</reference>